<protein>
    <submittedName>
        <fullName evidence="1">Uncharacterized protein</fullName>
    </submittedName>
</protein>
<proteinExistence type="predicted"/>
<accession>A0ACC7VHW9</accession>
<gene>
    <name evidence="1" type="ORF">GLW08_09295</name>
</gene>
<dbReference type="Proteomes" id="UP000466692">
    <property type="component" value="Unassembled WGS sequence"/>
</dbReference>
<name>A0ACC7VHW9_9BACI</name>
<reference evidence="1" key="1">
    <citation type="submission" date="2019-11" db="EMBL/GenBank/DDBJ databases">
        <title>Genome sequences of 17 halophilic strains isolated from different environments.</title>
        <authorList>
            <person name="Furrow R.E."/>
        </authorList>
    </citation>
    <scope>NUCLEOTIDE SEQUENCE</scope>
    <source>
        <strain evidence="1">22510_22_Filter</strain>
    </source>
</reference>
<keyword evidence="2" id="KW-1185">Reference proteome</keyword>
<organism evidence="1 2">
    <name type="scientific">Pontibacillus yanchengensis</name>
    <dbReference type="NCBI Taxonomy" id="462910"/>
    <lineage>
        <taxon>Bacteria</taxon>
        <taxon>Bacillati</taxon>
        <taxon>Bacillota</taxon>
        <taxon>Bacilli</taxon>
        <taxon>Bacillales</taxon>
        <taxon>Bacillaceae</taxon>
        <taxon>Pontibacillus</taxon>
    </lineage>
</organism>
<dbReference type="EMBL" id="WMEU01000002">
    <property type="protein sequence ID" value="MYL53529.1"/>
    <property type="molecule type" value="Genomic_DNA"/>
</dbReference>
<evidence type="ECO:0000313" key="1">
    <source>
        <dbReference type="EMBL" id="MYL53529.1"/>
    </source>
</evidence>
<comment type="caution">
    <text evidence="1">The sequence shown here is derived from an EMBL/GenBank/DDBJ whole genome shotgun (WGS) entry which is preliminary data.</text>
</comment>
<evidence type="ECO:0000313" key="2">
    <source>
        <dbReference type="Proteomes" id="UP000466692"/>
    </source>
</evidence>
<sequence length="366" mass="42663">MKKAILLLLFLLIMTACNQLERRALMHHDNTMSLEDKQKMKSSIKTIVEPDLVQVQTWLDDQTVVYTRSLYEETELVSYNIVTGKKEVIYISQEPISKVVTSTNQTYLFLEATGKQNQTVLTIINQKGEELYSTEKHVQKVTVAWNPFVEEKGLLSLYLGAQQTKVVPFDVNQSKLFEAIPVNPYVRWLSPSQVVYFEWGEGMNLQADIYQYTIQNGKKQVHSHQVNGFEASVDSYLLLKVNAEQEQMQFQFHDKETKKLQSSFTIPMLQSNSGYYWTPSYEWHEKTNTLYTYAPKYAASLFEYEESYKLITYNPKEDIKRVIQNNVEHTPIKCSPSGKYCLMGYQSTKLIDVDEQHVRQIIYNER</sequence>